<reference evidence="5" key="1">
    <citation type="submission" date="2023-01" db="EMBL/GenBank/DDBJ databases">
        <authorList>
            <person name="Piombo E."/>
        </authorList>
    </citation>
    <scope>NUCLEOTIDE SEQUENCE</scope>
</reference>
<dbReference type="InterPro" id="IPR002227">
    <property type="entry name" value="Tyrosinase_Cu-bd"/>
</dbReference>
<evidence type="ECO:0000256" key="3">
    <source>
        <dbReference type="SAM" id="SignalP"/>
    </source>
</evidence>
<organism evidence="5 6">
    <name type="scientific">Clonostachys chloroleuca</name>
    <dbReference type="NCBI Taxonomy" id="1926264"/>
    <lineage>
        <taxon>Eukaryota</taxon>
        <taxon>Fungi</taxon>
        <taxon>Dikarya</taxon>
        <taxon>Ascomycota</taxon>
        <taxon>Pezizomycotina</taxon>
        <taxon>Sordariomycetes</taxon>
        <taxon>Hypocreomycetidae</taxon>
        <taxon>Hypocreales</taxon>
        <taxon>Bionectriaceae</taxon>
        <taxon>Clonostachys</taxon>
    </lineage>
</organism>
<comment type="caution">
    <text evidence="5">The sequence shown here is derived from an EMBL/GenBank/DDBJ whole genome shotgun (WGS) entry which is preliminary data.</text>
</comment>
<dbReference type="SUPFAM" id="SSF48056">
    <property type="entry name" value="Di-copper centre-containing domain"/>
    <property type="match status" value="1"/>
</dbReference>
<evidence type="ECO:0000256" key="2">
    <source>
        <dbReference type="ARBA" id="ARBA00023008"/>
    </source>
</evidence>
<dbReference type="EMBL" id="CABFNP030000812">
    <property type="protein sequence ID" value="CAI6088039.1"/>
    <property type="molecule type" value="Genomic_DNA"/>
</dbReference>
<feature type="chain" id="PRO_5041316179" description="Tyrosinase copper-binding domain-containing protein" evidence="3">
    <location>
        <begin position="21"/>
        <end position="341"/>
    </location>
</feature>
<keyword evidence="6" id="KW-1185">Reference proteome</keyword>
<feature type="signal peptide" evidence="3">
    <location>
        <begin position="1"/>
        <end position="20"/>
    </location>
</feature>
<keyword evidence="2" id="KW-0186">Copper</keyword>
<dbReference type="PANTHER" id="PTHR11474">
    <property type="entry name" value="TYROSINASE FAMILY MEMBER"/>
    <property type="match status" value="1"/>
</dbReference>
<protein>
    <recommendedName>
        <fullName evidence="4">Tyrosinase copper-binding domain-containing protein</fullName>
    </recommendedName>
</protein>
<dbReference type="GO" id="GO:0016491">
    <property type="term" value="F:oxidoreductase activity"/>
    <property type="evidence" value="ECO:0007669"/>
    <property type="project" value="InterPro"/>
</dbReference>
<dbReference type="InterPro" id="IPR050316">
    <property type="entry name" value="Tyrosinase/Hemocyanin"/>
</dbReference>
<sequence>MRFPTLLFGLFFALARQGICQNPTFDERSKVYHESSLLRTQNNPYRRDGPPACTEENIRVRRSWVNLTLDERAEYIAAVKCLYETPPLSLESFAPGARHHADDFTSCHYNQTEYIHFSKGWLIPWHSTLFFDGSEYSLGGNGEYVPHEPQNHTIPVPSKPQVFFPAGSGGGCITDGPFVNVTSNLGPHFPVQETTGLEYNPHCLKRDFSEALSQQFLITASVENLMSQKSIGYFRQVLDAGIHFAGHGTVLGGMSDLWMSPEDSVFFFHHGQVDRLWSIWQEQDLAARMNQTSDTQTWDNVLASPNATALDVLDYGVIGDGGVEMVDIVDTMGGFLCYSYE</sequence>
<evidence type="ECO:0000313" key="5">
    <source>
        <dbReference type="EMBL" id="CAI6088039.1"/>
    </source>
</evidence>
<dbReference type="Proteomes" id="UP001160390">
    <property type="component" value="Unassembled WGS sequence"/>
</dbReference>
<evidence type="ECO:0000259" key="4">
    <source>
        <dbReference type="Pfam" id="PF00264"/>
    </source>
</evidence>
<keyword evidence="3" id="KW-0732">Signal</keyword>
<evidence type="ECO:0000256" key="1">
    <source>
        <dbReference type="ARBA" id="ARBA00022723"/>
    </source>
</evidence>
<gene>
    <name evidence="5" type="ORF">CCHLO57077_00013187</name>
</gene>
<accession>A0AA35M0V9</accession>
<feature type="domain" description="Tyrosinase copper-binding" evidence="4">
    <location>
        <begin position="130"/>
        <end position="283"/>
    </location>
</feature>
<proteinExistence type="predicted"/>
<keyword evidence="1" id="KW-0479">Metal-binding</keyword>
<evidence type="ECO:0000313" key="6">
    <source>
        <dbReference type="Proteomes" id="UP001160390"/>
    </source>
</evidence>
<dbReference type="InterPro" id="IPR008922">
    <property type="entry name" value="Di-copper_centre_dom_sf"/>
</dbReference>
<dbReference type="Pfam" id="PF00264">
    <property type="entry name" value="Tyrosinase"/>
    <property type="match status" value="1"/>
</dbReference>
<dbReference type="PANTHER" id="PTHR11474:SF126">
    <property type="entry name" value="TYROSINASE-LIKE PROTEIN TYR-1-RELATED"/>
    <property type="match status" value="1"/>
</dbReference>
<dbReference type="Gene3D" id="1.10.1280.10">
    <property type="entry name" value="Di-copper center containing domain from catechol oxidase"/>
    <property type="match status" value="2"/>
</dbReference>
<dbReference type="GO" id="GO:0046872">
    <property type="term" value="F:metal ion binding"/>
    <property type="evidence" value="ECO:0007669"/>
    <property type="project" value="UniProtKB-KW"/>
</dbReference>
<name>A0AA35M0V9_9HYPO</name>
<dbReference type="AlphaFoldDB" id="A0AA35M0V9"/>